<dbReference type="EMBL" id="CP071250">
    <property type="protein sequence ID" value="UUF08063.1"/>
    <property type="molecule type" value="Genomic_DNA"/>
</dbReference>
<keyword evidence="6" id="KW-0749">Sporulation</keyword>
<proteinExistence type="inferred from homology"/>
<evidence type="ECO:0000256" key="6">
    <source>
        <dbReference type="ARBA" id="ARBA00022969"/>
    </source>
</evidence>
<dbReference type="EMBL" id="CP071249">
    <property type="protein sequence ID" value="UUF06839.1"/>
    <property type="molecule type" value="Genomic_DNA"/>
</dbReference>
<dbReference type="Proteomes" id="UP001058072">
    <property type="component" value="Chromosome"/>
</dbReference>
<protein>
    <submittedName>
        <fullName evidence="9">Anti-sigma F factor</fullName>
        <ecNumber evidence="9">2.7.11.1</ecNumber>
    </submittedName>
</protein>
<gene>
    <name evidence="8" type="ORF">J0J69_04455</name>
    <name evidence="9" type="ORF">J0J70_10635</name>
</gene>
<dbReference type="Pfam" id="PF13581">
    <property type="entry name" value="HATPase_c_2"/>
    <property type="match status" value="1"/>
</dbReference>
<evidence type="ECO:0000313" key="9">
    <source>
        <dbReference type="EMBL" id="UUF08063.1"/>
    </source>
</evidence>
<dbReference type="SUPFAM" id="SSF55874">
    <property type="entry name" value="ATPase domain of HSP90 chaperone/DNA topoisomerase II/histidine kinase"/>
    <property type="match status" value="1"/>
</dbReference>
<evidence type="ECO:0000256" key="5">
    <source>
        <dbReference type="ARBA" id="ARBA00022840"/>
    </source>
</evidence>
<dbReference type="Gene3D" id="3.30.565.10">
    <property type="entry name" value="Histidine kinase-like ATPase, C-terminal domain"/>
    <property type="match status" value="1"/>
</dbReference>
<dbReference type="InterPro" id="IPR050267">
    <property type="entry name" value="Anti-sigma-factor_SerPK"/>
</dbReference>
<evidence type="ECO:0000256" key="2">
    <source>
        <dbReference type="ARBA" id="ARBA00022679"/>
    </source>
</evidence>
<dbReference type="InterPro" id="IPR036890">
    <property type="entry name" value="HATPase_C_sf"/>
</dbReference>
<name>A0A9Q9CQS2_9FIRM</name>
<reference evidence="9 10" key="1">
    <citation type="submission" date="2021-03" db="EMBL/GenBank/DDBJ databases">
        <title>Comparative Genomics and Metabolomics in the genus Turicibacter.</title>
        <authorList>
            <person name="Maki J."/>
            <person name="Looft T."/>
        </authorList>
    </citation>
    <scope>NUCLEOTIDE SEQUENCE</scope>
    <source>
        <strain evidence="9">ISU324</strain>
        <strain evidence="8 10">MMM721</strain>
    </source>
</reference>
<dbReference type="GO" id="GO:0042174">
    <property type="term" value="P:negative regulation of sporulation resulting in formation of a cellular spore"/>
    <property type="evidence" value="ECO:0007669"/>
    <property type="project" value="InterPro"/>
</dbReference>
<evidence type="ECO:0000256" key="3">
    <source>
        <dbReference type="ARBA" id="ARBA00022741"/>
    </source>
</evidence>
<keyword evidence="5" id="KW-0067">ATP-binding</keyword>
<evidence type="ECO:0000313" key="11">
    <source>
        <dbReference type="Proteomes" id="UP001058072"/>
    </source>
</evidence>
<keyword evidence="10" id="KW-1185">Reference proteome</keyword>
<dbReference type="SMART" id="SM00387">
    <property type="entry name" value="HATPase_c"/>
    <property type="match status" value="1"/>
</dbReference>
<accession>A0A9Q9CQS2</accession>
<keyword evidence="3" id="KW-0547">Nucleotide-binding</keyword>
<sequence length="146" mass="16342">MNNEMHLQFPAKSINESFARLVIIGFIAPLDPNAQELNEIKTIVSEGVTNAIIHGYEDNENGIIDMKASLEGRRLRVTIQDFGKGIENIELAKQPLYTTKQEEERSGLGFMIMESFSDQFEVKSVLGIGTTISFEKEFLPVDSSTK</sequence>
<evidence type="ECO:0000313" key="10">
    <source>
        <dbReference type="Proteomes" id="UP001058016"/>
    </source>
</evidence>
<dbReference type="PANTHER" id="PTHR35526">
    <property type="entry name" value="ANTI-SIGMA-F FACTOR RSBW-RELATED"/>
    <property type="match status" value="1"/>
</dbReference>
<dbReference type="GO" id="GO:0005524">
    <property type="term" value="F:ATP binding"/>
    <property type="evidence" value="ECO:0007669"/>
    <property type="project" value="UniProtKB-KW"/>
</dbReference>
<evidence type="ECO:0000256" key="1">
    <source>
        <dbReference type="ARBA" id="ARBA00022527"/>
    </source>
</evidence>
<organism evidence="9 11">
    <name type="scientific">Turicibacter bilis</name>
    <dbReference type="NCBI Taxonomy" id="2735723"/>
    <lineage>
        <taxon>Bacteria</taxon>
        <taxon>Bacillati</taxon>
        <taxon>Bacillota</taxon>
        <taxon>Erysipelotrichia</taxon>
        <taxon>Erysipelotrichales</taxon>
        <taxon>Turicibacteraceae</taxon>
        <taxon>Turicibacter</taxon>
    </lineage>
</organism>
<keyword evidence="4" id="KW-0418">Kinase</keyword>
<evidence type="ECO:0000259" key="7">
    <source>
        <dbReference type="SMART" id="SM00387"/>
    </source>
</evidence>
<dbReference type="GO" id="GO:0030435">
    <property type="term" value="P:sporulation resulting in formation of a cellular spore"/>
    <property type="evidence" value="ECO:0007669"/>
    <property type="project" value="UniProtKB-KW"/>
</dbReference>
<dbReference type="EC" id="2.7.11.1" evidence="9"/>
<dbReference type="NCBIfam" id="TIGR01925">
    <property type="entry name" value="spIIAB"/>
    <property type="match status" value="1"/>
</dbReference>
<feature type="domain" description="Histidine kinase/HSP90-like ATPase" evidence="7">
    <location>
        <begin position="35"/>
        <end position="140"/>
    </location>
</feature>
<dbReference type="PANTHER" id="PTHR35526:SF3">
    <property type="entry name" value="ANTI-SIGMA-F FACTOR RSBW"/>
    <property type="match status" value="1"/>
</dbReference>
<dbReference type="GO" id="GO:0004674">
    <property type="term" value="F:protein serine/threonine kinase activity"/>
    <property type="evidence" value="ECO:0007669"/>
    <property type="project" value="UniProtKB-KW"/>
</dbReference>
<dbReference type="InterPro" id="IPR003594">
    <property type="entry name" value="HATPase_dom"/>
</dbReference>
<dbReference type="Proteomes" id="UP001058016">
    <property type="component" value="Chromosome"/>
</dbReference>
<dbReference type="InterPro" id="IPR010194">
    <property type="entry name" value="Anti-sigma_F"/>
</dbReference>
<evidence type="ECO:0000313" key="8">
    <source>
        <dbReference type="EMBL" id="UUF06839.1"/>
    </source>
</evidence>
<dbReference type="AlphaFoldDB" id="A0A9Q9CQS2"/>
<dbReference type="GO" id="GO:0016989">
    <property type="term" value="F:sigma factor antagonist activity"/>
    <property type="evidence" value="ECO:0007669"/>
    <property type="project" value="InterPro"/>
</dbReference>
<keyword evidence="1" id="KW-0723">Serine/threonine-protein kinase</keyword>
<evidence type="ECO:0000256" key="4">
    <source>
        <dbReference type="ARBA" id="ARBA00022777"/>
    </source>
</evidence>
<dbReference type="HAMAP" id="MF_00637">
    <property type="entry name" value="Anti_sigma_F"/>
    <property type="match status" value="1"/>
</dbReference>
<keyword evidence="2 9" id="KW-0808">Transferase</keyword>
<dbReference type="RefSeq" id="WP_055242025.1">
    <property type="nucleotide sequence ID" value="NZ_CP071249.1"/>
</dbReference>